<comment type="similarity">
    <text evidence="2 10">Belongs to the ferritin family.</text>
</comment>
<evidence type="ECO:0000256" key="9">
    <source>
        <dbReference type="PIRSR" id="PIRSR601519-1"/>
    </source>
</evidence>
<feature type="domain" description="Ferritin-like diiron" evidence="12">
    <location>
        <begin position="145"/>
        <end position="297"/>
    </location>
</feature>
<comment type="caution">
    <text evidence="13">The sequence shown here is derived from an EMBL/GenBank/DDBJ whole genome shotgun (WGS) entry which is preliminary data.</text>
</comment>
<feature type="region of interest" description="Disordered" evidence="11">
    <location>
        <begin position="82"/>
        <end position="105"/>
    </location>
</feature>
<evidence type="ECO:0000256" key="8">
    <source>
        <dbReference type="ARBA" id="ARBA00023329"/>
    </source>
</evidence>
<feature type="binding site" evidence="9">
    <location>
        <position position="200"/>
    </location>
    <ligand>
        <name>Fe cation</name>
        <dbReference type="ChEBI" id="CHEBI:24875"/>
        <label>1</label>
    </ligand>
</feature>
<evidence type="ECO:0000256" key="10">
    <source>
        <dbReference type="RuleBase" id="RU361145"/>
    </source>
</evidence>
<name>A0A7J7IP98_9RHOD</name>
<evidence type="ECO:0000256" key="5">
    <source>
        <dbReference type="ARBA" id="ARBA00022723"/>
    </source>
</evidence>
<comment type="subcellular location">
    <subcellularLocation>
        <location evidence="1">Cytoplasmic vesicle</location>
    </subcellularLocation>
</comment>
<accession>A0A7J7IP98</accession>
<dbReference type="PANTHER" id="PTHR11431:SF75">
    <property type="entry name" value="FERRITIN"/>
    <property type="match status" value="1"/>
</dbReference>
<dbReference type="PROSITE" id="PS50905">
    <property type="entry name" value="FERRITIN_LIKE"/>
    <property type="match status" value="1"/>
</dbReference>
<dbReference type="GO" id="GO:0006826">
    <property type="term" value="P:iron ion transport"/>
    <property type="evidence" value="ECO:0007669"/>
    <property type="project" value="InterPro"/>
</dbReference>
<dbReference type="InterPro" id="IPR008331">
    <property type="entry name" value="Ferritin_DPS_dom"/>
</dbReference>
<dbReference type="InterPro" id="IPR009040">
    <property type="entry name" value="Ferritin-like_diiron"/>
</dbReference>
<dbReference type="FunFam" id="1.20.1260.10:FF:000024">
    <property type="entry name" value="Ferritin heavy chain"/>
    <property type="match status" value="1"/>
</dbReference>
<dbReference type="GO" id="GO:0004322">
    <property type="term" value="F:ferroxidase activity"/>
    <property type="evidence" value="ECO:0007669"/>
    <property type="project" value="UniProtKB-EC"/>
</dbReference>
<dbReference type="GO" id="GO:0006879">
    <property type="term" value="P:intracellular iron ion homeostasis"/>
    <property type="evidence" value="ECO:0007669"/>
    <property type="project" value="UniProtKB-KW"/>
</dbReference>
<dbReference type="EC" id="1.16.3.1" evidence="10"/>
<evidence type="ECO:0000256" key="7">
    <source>
        <dbReference type="ARBA" id="ARBA00023004"/>
    </source>
</evidence>
<gene>
    <name evidence="13" type="primary">FER1</name>
    <name evidence="13" type="ORF">F1559_004582</name>
</gene>
<evidence type="ECO:0000256" key="6">
    <source>
        <dbReference type="ARBA" id="ARBA00023002"/>
    </source>
</evidence>
<proteinExistence type="inferred from homology"/>
<comment type="function">
    <text evidence="10">Stores iron in a soluble, non-toxic, readily available form. Important for iron homeostasis. Iron is taken up in the ferrous form and deposited as ferric hydroxides after oxidation.</text>
</comment>
<feature type="binding site" evidence="9">
    <location>
        <position position="279"/>
    </location>
    <ligand>
        <name>Fe cation</name>
        <dbReference type="ChEBI" id="CHEBI:24875"/>
        <label>1</label>
    </ligand>
</feature>
<organism evidence="13 14">
    <name type="scientific">Cyanidiococcus yangmingshanensis</name>
    <dbReference type="NCBI Taxonomy" id="2690220"/>
    <lineage>
        <taxon>Eukaryota</taxon>
        <taxon>Rhodophyta</taxon>
        <taxon>Bangiophyceae</taxon>
        <taxon>Cyanidiales</taxon>
        <taxon>Cyanidiaceae</taxon>
        <taxon>Cyanidiococcus</taxon>
    </lineage>
</organism>
<dbReference type="GO" id="GO:0031410">
    <property type="term" value="C:cytoplasmic vesicle"/>
    <property type="evidence" value="ECO:0007669"/>
    <property type="project" value="UniProtKB-SubCell"/>
</dbReference>
<dbReference type="InterPro" id="IPR001519">
    <property type="entry name" value="Ferritin"/>
</dbReference>
<dbReference type="Proteomes" id="UP000530660">
    <property type="component" value="Unassembled WGS sequence"/>
</dbReference>
<keyword evidence="6 10" id="KW-0560">Oxidoreductase</keyword>
<evidence type="ECO:0000313" key="14">
    <source>
        <dbReference type="Proteomes" id="UP000530660"/>
    </source>
</evidence>
<dbReference type="CDD" id="cd01056">
    <property type="entry name" value="Euk_Ferritin"/>
    <property type="match status" value="1"/>
</dbReference>
<evidence type="ECO:0000313" key="13">
    <source>
        <dbReference type="EMBL" id="KAF6004965.1"/>
    </source>
</evidence>
<dbReference type="GO" id="GO:0008199">
    <property type="term" value="F:ferric iron binding"/>
    <property type="evidence" value="ECO:0007669"/>
    <property type="project" value="InterPro"/>
</dbReference>
<keyword evidence="8" id="KW-0968">Cytoplasmic vesicle</keyword>
<evidence type="ECO:0000256" key="11">
    <source>
        <dbReference type="SAM" id="MobiDB-lite"/>
    </source>
</evidence>
<evidence type="ECO:0000256" key="2">
    <source>
        <dbReference type="ARBA" id="ARBA00007513"/>
    </source>
</evidence>
<evidence type="ECO:0000259" key="12">
    <source>
        <dbReference type="PROSITE" id="PS50905"/>
    </source>
</evidence>
<protein>
    <recommendedName>
        <fullName evidence="10">Ferritin</fullName>
        <ecNumber evidence="10">1.16.3.1</ecNumber>
    </recommendedName>
</protein>
<dbReference type="InterPro" id="IPR012347">
    <property type="entry name" value="Ferritin-like"/>
</dbReference>
<feature type="binding site" evidence="9">
    <location>
        <position position="162"/>
    </location>
    <ligand>
        <name>Fe cation</name>
        <dbReference type="ChEBI" id="CHEBI:24875"/>
        <label>1</label>
    </ligand>
</feature>
<sequence length="312" mass="34669">MQCSAERKVSGRAAASVSRQPATVIVYVLSRCQPKAERAMHNQLLTFISLDPTSCLLSLSRKRNGSLGVGRSPTYGKLRRIGEKANTRGKLRASAGSGQQDAGRSQGEIDFAKLNFSEGNELSGMVFKPDAELAKAGPNDSRARLAFTKSCEEAINNQINVEFTASYAYHALHAYFDRDTVALPGLAKFFLNQAEEEREHALKLIQYQNKRGGRVHLKPIAVPAMHFQVEENADAVYAMELALQLEKFVQLKLIEVWKVADQEGDANMADFIEDYLSMQVESIKEISEYVAQLKRVGTGHGIYHFDRVLAEK</sequence>
<keyword evidence="14" id="KW-1185">Reference proteome</keyword>
<dbReference type="InterPro" id="IPR009078">
    <property type="entry name" value="Ferritin-like_SF"/>
</dbReference>
<dbReference type="PANTHER" id="PTHR11431">
    <property type="entry name" value="FERRITIN"/>
    <property type="match status" value="1"/>
</dbReference>
<evidence type="ECO:0000256" key="1">
    <source>
        <dbReference type="ARBA" id="ARBA00004541"/>
    </source>
</evidence>
<dbReference type="Gene3D" id="1.20.1260.10">
    <property type="match status" value="1"/>
</dbReference>
<dbReference type="GO" id="GO:0008198">
    <property type="term" value="F:ferrous iron binding"/>
    <property type="evidence" value="ECO:0007669"/>
    <property type="project" value="TreeGrafter"/>
</dbReference>
<evidence type="ECO:0000256" key="3">
    <source>
        <dbReference type="ARBA" id="ARBA00022434"/>
    </source>
</evidence>
<feature type="binding site" evidence="9">
    <location>
        <position position="197"/>
    </location>
    <ligand>
        <name>Fe cation</name>
        <dbReference type="ChEBI" id="CHEBI:24875"/>
        <label>1</label>
    </ligand>
</feature>
<comment type="catalytic activity">
    <reaction evidence="10">
        <text>4 Fe(2+) + O2 + 4 H(+) = 4 Fe(3+) + 2 H2O</text>
        <dbReference type="Rhea" id="RHEA:11148"/>
        <dbReference type="ChEBI" id="CHEBI:15377"/>
        <dbReference type="ChEBI" id="CHEBI:15378"/>
        <dbReference type="ChEBI" id="CHEBI:15379"/>
        <dbReference type="ChEBI" id="CHEBI:29033"/>
        <dbReference type="ChEBI" id="CHEBI:29034"/>
        <dbReference type="EC" id="1.16.3.1"/>
    </reaction>
</comment>
<reference evidence="13 14" key="1">
    <citation type="journal article" date="2020" name="J. Phycol.">
        <title>Comparative genome analysis reveals Cyanidiococcus gen. nov., a new extremophilic red algal genus sister to Cyanidioschyzon (Cyanidioschyzonaceae, Rhodophyta).</title>
        <authorList>
            <person name="Liu S.-L."/>
            <person name="Chiang Y.-R."/>
            <person name="Yoon H.S."/>
            <person name="Fu H.-Y."/>
        </authorList>
    </citation>
    <scope>NUCLEOTIDE SEQUENCE [LARGE SCALE GENOMIC DNA]</scope>
    <source>
        <strain evidence="13 14">THAL066</strain>
    </source>
</reference>
<dbReference type="OrthoDB" id="186462at2759"/>
<keyword evidence="7 9" id="KW-0408">Iron</keyword>
<evidence type="ECO:0000256" key="4">
    <source>
        <dbReference type="ARBA" id="ARBA00022490"/>
    </source>
</evidence>
<keyword evidence="3 10" id="KW-0409">Iron storage</keyword>
<dbReference type="EMBL" id="VWRR01000002">
    <property type="protein sequence ID" value="KAF6004965.1"/>
    <property type="molecule type" value="Genomic_DNA"/>
</dbReference>
<dbReference type="Pfam" id="PF00210">
    <property type="entry name" value="Ferritin"/>
    <property type="match status" value="1"/>
</dbReference>
<dbReference type="SUPFAM" id="SSF47240">
    <property type="entry name" value="Ferritin-like"/>
    <property type="match status" value="1"/>
</dbReference>
<keyword evidence="4" id="KW-0963">Cytoplasm</keyword>
<dbReference type="AlphaFoldDB" id="A0A7J7IP98"/>
<keyword evidence="5 9" id="KW-0479">Metal-binding</keyword>
<feature type="binding site" evidence="9">
    <location>
        <position position="246"/>
    </location>
    <ligand>
        <name>Fe cation</name>
        <dbReference type="ChEBI" id="CHEBI:24875"/>
        <label>1</label>
    </ligand>
</feature>